<feature type="compositionally biased region" description="Polar residues" evidence="1">
    <location>
        <begin position="87"/>
        <end position="99"/>
    </location>
</feature>
<dbReference type="AlphaFoldDB" id="A0AAD9H5E2"/>
<evidence type="ECO:0000256" key="1">
    <source>
        <dbReference type="SAM" id="MobiDB-lite"/>
    </source>
</evidence>
<feature type="region of interest" description="Disordered" evidence="1">
    <location>
        <begin position="136"/>
        <end position="159"/>
    </location>
</feature>
<keyword evidence="3" id="KW-1185">Reference proteome</keyword>
<organism evidence="2 3">
    <name type="scientific">Colletotrichum zoysiae</name>
    <dbReference type="NCBI Taxonomy" id="1216348"/>
    <lineage>
        <taxon>Eukaryota</taxon>
        <taxon>Fungi</taxon>
        <taxon>Dikarya</taxon>
        <taxon>Ascomycota</taxon>
        <taxon>Pezizomycotina</taxon>
        <taxon>Sordariomycetes</taxon>
        <taxon>Hypocreomycetidae</taxon>
        <taxon>Glomerellales</taxon>
        <taxon>Glomerellaceae</taxon>
        <taxon>Colletotrichum</taxon>
        <taxon>Colletotrichum graminicola species complex</taxon>
    </lineage>
</organism>
<protein>
    <submittedName>
        <fullName evidence="2">Uncharacterized protein</fullName>
    </submittedName>
</protein>
<gene>
    <name evidence="2" type="ORF">LX32DRAFT_213802</name>
</gene>
<comment type="caution">
    <text evidence="2">The sequence shown here is derived from an EMBL/GenBank/DDBJ whole genome shotgun (WGS) entry which is preliminary data.</text>
</comment>
<accession>A0AAD9H5E2</accession>
<dbReference type="Proteomes" id="UP001232148">
    <property type="component" value="Unassembled WGS sequence"/>
</dbReference>
<dbReference type="EMBL" id="MU843060">
    <property type="protein sequence ID" value="KAK2022112.1"/>
    <property type="molecule type" value="Genomic_DNA"/>
</dbReference>
<feature type="compositionally biased region" description="Low complexity" evidence="1">
    <location>
        <begin position="136"/>
        <end position="149"/>
    </location>
</feature>
<feature type="compositionally biased region" description="Polar residues" evidence="1">
    <location>
        <begin position="150"/>
        <end position="159"/>
    </location>
</feature>
<feature type="region of interest" description="Disordered" evidence="1">
    <location>
        <begin position="87"/>
        <end position="111"/>
    </location>
</feature>
<name>A0AAD9H5E2_9PEZI</name>
<sequence>MCHAMPYQLERRSVPQRLPARLPACLPACLFGPLFLPFAKLPSLRISIACEFPPIRKRRRPTYPSNVFCPAHPWRAPNAVLETKQSSPLASPRVSNWPSATHKPRRWQPPTTSQAKTLLIFRQQALPVLLPCQSVPPASATSPASKQSSINQTRMTPRM</sequence>
<evidence type="ECO:0000313" key="3">
    <source>
        <dbReference type="Proteomes" id="UP001232148"/>
    </source>
</evidence>
<proteinExistence type="predicted"/>
<evidence type="ECO:0000313" key="2">
    <source>
        <dbReference type="EMBL" id="KAK2022112.1"/>
    </source>
</evidence>
<reference evidence="2" key="1">
    <citation type="submission" date="2021-06" db="EMBL/GenBank/DDBJ databases">
        <title>Comparative genomics, transcriptomics and evolutionary studies reveal genomic signatures of adaptation to plant cell wall in hemibiotrophic fungi.</title>
        <authorList>
            <consortium name="DOE Joint Genome Institute"/>
            <person name="Baroncelli R."/>
            <person name="Diaz J.F."/>
            <person name="Benocci T."/>
            <person name="Peng M."/>
            <person name="Battaglia E."/>
            <person name="Haridas S."/>
            <person name="Andreopoulos W."/>
            <person name="Labutti K."/>
            <person name="Pangilinan J."/>
            <person name="Floch G.L."/>
            <person name="Makela M.R."/>
            <person name="Henrissat B."/>
            <person name="Grigoriev I.V."/>
            <person name="Crouch J.A."/>
            <person name="De Vries R.P."/>
            <person name="Sukno S.A."/>
            <person name="Thon M.R."/>
        </authorList>
    </citation>
    <scope>NUCLEOTIDE SEQUENCE</scope>
    <source>
        <strain evidence="2">MAFF235873</strain>
    </source>
</reference>